<dbReference type="AlphaFoldDB" id="A0A0E9TH95"/>
<evidence type="ECO:0000313" key="1">
    <source>
        <dbReference type="EMBL" id="JAH52807.1"/>
    </source>
</evidence>
<dbReference type="EMBL" id="GBXM01055770">
    <property type="protein sequence ID" value="JAH52807.1"/>
    <property type="molecule type" value="Transcribed_RNA"/>
</dbReference>
<name>A0A0E9TH95_ANGAN</name>
<reference evidence="1" key="1">
    <citation type="submission" date="2014-11" db="EMBL/GenBank/DDBJ databases">
        <authorList>
            <person name="Amaro Gonzalez C."/>
        </authorList>
    </citation>
    <scope>NUCLEOTIDE SEQUENCE</scope>
</reference>
<sequence length="38" mass="4400">MMAVYVFCFSTFRSAVLQSAALYRSQPLYLFLIAQFCL</sequence>
<proteinExistence type="predicted"/>
<organism evidence="1">
    <name type="scientific">Anguilla anguilla</name>
    <name type="common">European freshwater eel</name>
    <name type="synonym">Muraena anguilla</name>
    <dbReference type="NCBI Taxonomy" id="7936"/>
    <lineage>
        <taxon>Eukaryota</taxon>
        <taxon>Metazoa</taxon>
        <taxon>Chordata</taxon>
        <taxon>Craniata</taxon>
        <taxon>Vertebrata</taxon>
        <taxon>Euteleostomi</taxon>
        <taxon>Actinopterygii</taxon>
        <taxon>Neopterygii</taxon>
        <taxon>Teleostei</taxon>
        <taxon>Anguilliformes</taxon>
        <taxon>Anguillidae</taxon>
        <taxon>Anguilla</taxon>
    </lineage>
</organism>
<accession>A0A0E9TH95</accession>
<protein>
    <submittedName>
        <fullName evidence="1">Uncharacterized protein</fullName>
    </submittedName>
</protein>
<reference evidence="1" key="2">
    <citation type="journal article" date="2015" name="Fish Shellfish Immunol.">
        <title>Early steps in the European eel (Anguilla anguilla)-Vibrio vulnificus interaction in the gills: Role of the RtxA13 toxin.</title>
        <authorList>
            <person name="Callol A."/>
            <person name="Pajuelo D."/>
            <person name="Ebbesson L."/>
            <person name="Teles M."/>
            <person name="MacKenzie S."/>
            <person name="Amaro C."/>
        </authorList>
    </citation>
    <scope>NUCLEOTIDE SEQUENCE</scope>
</reference>